<keyword evidence="3" id="KW-1185">Reference proteome</keyword>
<dbReference type="OrthoDB" id="1373771at2"/>
<sequence>MDEAADKLETIKTREDFVEFTQLLLKNLGEHPEDWENVTLKDYLGAIAAWTEDMDGYYRNMQLPMPANVDWKVFANILMAASIYE</sequence>
<gene>
    <name evidence="2" type="ORF">BC343_28555</name>
</gene>
<accession>A0A1S9PE96</accession>
<dbReference type="Proteomes" id="UP000189739">
    <property type="component" value="Unassembled WGS sequence"/>
</dbReference>
<evidence type="ECO:0000313" key="3">
    <source>
        <dbReference type="Proteomes" id="UP000189739"/>
    </source>
</evidence>
<organism evidence="2 3">
    <name type="scientific">Mucilaginibacter pedocola</name>
    <dbReference type="NCBI Taxonomy" id="1792845"/>
    <lineage>
        <taxon>Bacteria</taxon>
        <taxon>Pseudomonadati</taxon>
        <taxon>Bacteroidota</taxon>
        <taxon>Sphingobacteriia</taxon>
        <taxon>Sphingobacteriales</taxon>
        <taxon>Sphingobacteriaceae</taxon>
        <taxon>Mucilaginibacter</taxon>
    </lineage>
</organism>
<evidence type="ECO:0000313" key="2">
    <source>
        <dbReference type="EMBL" id="OOQ59275.1"/>
    </source>
</evidence>
<dbReference type="STRING" id="1792845.BC343_28555"/>
<comment type="caution">
    <text evidence="2">The sequence shown here is derived from an EMBL/GenBank/DDBJ whole genome shotgun (WGS) entry which is preliminary data.</text>
</comment>
<feature type="domain" description="DUF7660" evidence="1">
    <location>
        <begin position="13"/>
        <end position="85"/>
    </location>
</feature>
<dbReference type="RefSeq" id="WP_078348771.1">
    <property type="nucleotide sequence ID" value="NZ_MBTF01000014.1"/>
</dbReference>
<dbReference type="InterPro" id="IPR056077">
    <property type="entry name" value="DUF7660"/>
</dbReference>
<dbReference type="EMBL" id="MBTF01000014">
    <property type="protein sequence ID" value="OOQ59275.1"/>
    <property type="molecule type" value="Genomic_DNA"/>
</dbReference>
<dbReference type="Pfam" id="PF24693">
    <property type="entry name" value="DUF7660"/>
    <property type="match status" value="1"/>
</dbReference>
<reference evidence="2 3" key="1">
    <citation type="submission" date="2016-07" db="EMBL/GenBank/DDBJ databases">
        <title>Genomic analysis of zinc-resistant bacterium Mucilaginibacter pedocola TBZ30.</title>
        <authorList>
            <person name="Huang J."/>
            <person name="Tang J."/>
        </authorList>
    </citation>
    <scope>NUCLEOTIDE SEQUENCE [LARGE SCALE GENOMIC DNA]</scope>
    <source>
        <strain evidence="2 3">TBZ30</strain>
    </source>
</reference>
<proteinExistence type="predicted"/>
<dbReference type="AlphaFoldDB" id="A0A1S9PE96"/>
<protein>
    <recommendedName>
        <fullName evidence="1">DUF7660 domain-containing protein</fullName>
    </recommendedName>
</protein>
<evidence type="ECO:0000259" key="1">
    <source>
        <dbReference type="Pfam" id="PF24693"/>
    </source>
</evidence>
<name>A0A1S9PE96_9SPHI</name>